<evidence type="ECO:0000256" key="2">
    <source>
        <dbReference type="ARBA" id="ARBA00023235"/>
    </source>
</evidence>
<comment type="similarity">
    <text evidence="1">Belongs to the N-acylglucosamine 2-epimerase family.</text>
</comment>
<name>A0A9X2PF06_9HYPH</name>
<evidence type="ECO:0000313" key="3">
    <source>
        <dbReference type="EMBL" id="MCS0495706.1"/>
    </source>
</evidence>
<dbReference type="SUPFAM" id="SSF48208">
    <property type="entry name" value="Six-hairpin glycosidases"/>
    <property type="match status" value="1"/>
</dbReference>
<evidence type="ECO:0000313" key="4">
    <source>
        <dbReference type="Proteomes" id="UP001151088"/>
    </source>
</evidence>
<reference evidence="3" key="1">
    <citation type="submission" date="2022-08" db="EMBL/GenBank/DDBJ databases">
        <authorList>
            <person name="Li F."/>
        </authorList>
    </citation>
    <scope>NUCLEOTIDE SEQUENCE</scope>
    <source>
        <strain evidence="3">MQZ15Z-1</strain>
    </source>
</reference>
<organism evidence="3 4">
    <name type="scientific">Ancylobacter mangrovi</name>
    <dbReference type="NCBI Taxonomy" id="2972472"/>
    <lineage>
        <taxon>Bacteria</taxon>
        <taxon>Pseudomonadati</taxon>
        <taxon>Pseudomonadota</taxon>
        <taxon>Alphaproteobacteria</taxon>
        <taxon>Hyphomicrobiales</taxon>
        <taxon>Xanthobacteraceae</taxon>
        <taxon>Ancylobacter</taxon>
    </lineage>
</organism>
<accession>A0A9X2PF06</accession>
<protein>
    <submittedName>
        <fullName evidence="3">AGE family epimerase/isomerase</fullName>
    </submittedName>
</protein>
<dbReference type="RefSeq" id="WP_258732872.1">
    <property type="nucleotide sequence ID" value="NZ_JANTHZ010000004.1"/>
</dbReference>
<gene>
    <name evidence="3" type="ORF">NVS89_11400</name>
</gene>
<dbReference type="Pfam" id="PF07221">
    <property type="entry name" value="GlcNAc_2-epim"/>
    <property type="match status" value="1"/>
</dbReference>
<dbReference type="AlphaFoldDB" id="A0A9X2PF06"/>
<dbReference type="InterPro" id="IPR008928">
    <property type="entry name" value="6-hairpin_glycosidase_sf"/>
</dbReference>
<dbReference type="EMBL" id="JANTHZ010000004">
    <property type="protein sequence ID" value="MCS0495706.1"/>
    <property type="molecule type" value="Genomic_DNA"/>
</dbReference>
<dbReference type="InterPro" id="IPR010819">
    <property type="entry name" value="AGE/CE"/>
</dbReference>
<proteinExistence type="inferred from homology"/>
<dbReference type="Gene3D" id="1.50.10.10">
    <property type="match status" value="1"/>
</dbReference>
<dbReference type="InterPro" id="IPR012341">
    <property type="entry name" value="6hp_glycosidase-like_sf"/>
</dbReference>
<keyword evidence="2" id="KW-0413">Isomerase</keyword>
<comment type="caution">
    <text evidence="3">The sequence shown here is derived from an EMBL/GenBank/DDBJ whole genome shotgun (WGS) entry which is preliminary data.</text>
</comment>
<dbReference type="GO" id="GO:0016853">
    <property type="term" value="F:isomerase activity"/>
    <property type="evidence" value="ECO:0007669"/>
    <property type="project" value="UniProtKB-KW"/>
</dbReference>
<dbReference type="GO" id="GO:0005975">
    <property type="term" value="P:carbohydrate metabolic process"/>
    <property type="evidence" value="ECO:0007669"/>
    <property type="project" value="InterPro"/>
</dbReference>
<dbReference type="PANTHER" id="PTHR15108">
    <property type="entry name" value="N-ACYLGLUCOSAMINE-2-EPIMERASE"/>
    <property type="match status" value="1"/>
</dbReference>
<dbReference type="Proteomes" id="UP001151088">
    <property type="component" value="Unassembled WGS sequence"/>
</dbReference>
<sequence length="394" mass="42720">MNQHSAQFGAPARARPARLSAWLTELFLPRWIERTIVPGRPGYVEEVFRKDGTPVPGEMRGTMLTGRLVHTFCLAHGFDGAPATRRVAEHGLGFLLDACRLAPGRFAHAVDADGGVLDAEADLYDLAFVLLALGSYAAMSGETRLIAIAGEIGARLDGELSDPRGGYREPAGGEGLRRQFPQMHLFEAFLQLADLDPAGGWDLRAERVLDLVGRLTAPEGGTAPGIDEWYEPDWRPLADTRQREREVGHHFEWAWLLYRHAETGGPARAAEIGDAFYRAGLKATGVGAGRLARPVPNRLDGAGRPLPLGRPLWPTGELLRASLEAQALGQDIDRGALAETALDALFEHALDTQTGLWINETDVDGQPVGDTVPARVLYHIVPHLIAYLRALPGG</sequence>
<keyword evidence="4" id="KW-1185">Reference proteome</keyword>
<evidence type="ECO:0000256" key="1">
    <source>
        <dbReference type="ARBA" id="ARBA00008558"/>
    </source>
</evidence>